<gene>
    <name evidence="1" type="ORF">FWK35_00005109</name>
</gene>
<keyword evidence="1" id="KW-0548">Nucleotidyltransferase</keyword>
<dbReference type="GO" id="GO:0003964">
    <property type="term" value="F:RNA-directed DNA polymerase activity"/>
    <property type="evidence" value="ECO:0007669"/>
    <property type="project" value="UniProtKB-KW"/>
</dbReference>
<proteinExistence type="predicted"/>
<dbReference type="Proteomes" id="UP000478052">
    <property type="component" value="Unassembled WGS sequence"/>
</dbReference>
<name>A0A6G0Z3K2_APHCR</name>
<accession>A0A6G0Z3K2</accession>
<keyword evidence="1" id="KW-0808">Transferase</keyword>
<reference evidence="1 2" key="1">
    <citation type="submission" date="2019-08" db="EMBL/GenBank/DDBJ databases">
        <title>Whole genome of Aphis craccivora.</title>
        <authorList>
            <person name="Voronova N.V."/>
            <person name="Shulinski R.S."/>
            <person name="Bandarenka Y.V."/>
            <person name="Zhorov D.G."/>
            <person name="Warner D."/>
        </authorList>
    </citation>
    <scope>NUCLEOTIDE SEQUENCE [LARGE SCALE GENOMIC DNA]</scope>
    <source>
        <strain evidence="1">180601</strain>
        <tissue evidence="1">Whole Body</tissue>
    </source>
</reference>
<protein>
    <submittedName>
        <fullName evidence="1">Putative RNA-directed DNA polymerase from transposon X-element</fullName>
    </submittedName>
</protein>
<keyword evidence="1" id="KW-0695">RNA-directed DNA polymerase</keyword>
<sequence length="81" mass="9152">MPTDSSIISMNFIISPSSSTYRRSHCNRLSDILDKFVSKIPNNITSSISNLNDLSSDHTPFTLWWVPGPHKKLHLLSLLKV</sequence>
<comment type="caution">
    <text evidence="1">The sequence shown here is derived from an EMBL/GenBank/DDBJ whole genome shotgun (WGS) entry which is preliminary data.</text>
</comment>
<evidence type="ECO:0000313" key="1">
    <source>
        <dbReference type="EMBL" id="KAF0765066.1"/>
    </source>
</evidence>
<organism evidence="1 2">
    <name type="scientific">Aphis craccivora</name>
    <name type="common">Cowpea aphid</name>
    <dbReference type="NCBI Taxonomy" id="307492"/>
    <lineage>
        <taxon>Eukaryota</taxon>
        <taxon>Metazoa</taxon>
        <taxon>Ecdysozoa</taxon>
        <taxon>Arthropoda</taxon>
        <taxon>Hexapoda</taxon>
        <taxon>Insecta</taxon>
        <taxon>Pterygota</taxon>
        <taxon>Neoptera</taxon>
        <taxon>Paraneoptera</taxon>
        <taxon>Hemiptera</taxon>
        <taxon>Sternorrhyncha</taxon>
        <taxon>Aphidomorpha</taxon>
        <taxon>Aphidoidea</taxon>
        <taxon>Aphididae</taxon>
        <taxon>Aphidini</taxon>
        <taxon>Aphis</taxon>
        <taxon>Aphis</taxon>
    </lineage>
</organism>
<keyword evidence="2" id="KW-1185">Reference proteome</keyword>
<dbReference type="EMBL" id="VUJU01001493">
    <property type="protein sequence ID" value="KAF0765066.1"/>
    <property type="molecule type" value="Genomic_DNA"/>
</dbReference>
<dbReference type="AlphaFoldDB" id="A0A6G0Z3K2"/>
<evidence type="ECO:0000313" key="2">
    <source>
        <dbReference type="Proteomes" id="UP000478052"/>
    </source>
</evidence>